<dbReference type="SUPFAM" id="SSF55136">
    <property type="entry name" value="Probable bacterial effector-binding domain"/>
    <property type="match status" value="1"/>
</dbReference>
<dbReference type="RefSeq" id="WP_263797694.1">
    <property type="nucleotide sequence ID" value="NZ_AP027141.1"/>
</dbReference>
<proteinExistence type="predicted"/>
<feature type="domain" description="AraC effector-binding" evidence="1">
    <location>
        <begin position="2"/>
        <end position="156"/>
    </location>
</feature>
<accession>A0ABM8E1R2</accession>
<evidence type="ECO:0000313" key="3">
    <source>
        <dbReference type="Proteomes" id="UP001317779"/>
    </source>
</evidence>
<dbReference type="SMART" id="SM00871">
    <property type="entry name" value="AraC_E_bind"/>
    <property type="match status" value="1"/>
</dbReference>
<dbReference type="Proteomes" id="UP001317779">
    <property type="component" value="Chromosome"/>
</dbReference>
<organism evidence="2 3">
    <name type="scientific">Microbacterium terricola</name>
    <dbReference type="NCBI Taxonomy" id="344163"/>
    <lineage>
        <taxon>Bacteria</taxon>
        <taxon>Bacillati</taxon>
        <taxon>Actinomycetota</taxon>
        <taxon>Actinomycetes</taxon>
        <taxon>Micrococcales</taxon>
        <taxon>Microbacteriaceae</taxon>
        <taxon>Microbacterium</taxon>
    </lineage>
</organism>
<sequence>MSEVEYKSIEPVTVYAASGTAQGPGPDYVPPVIDEILPPLLTALQSAGVDFEEPGIFWYEPTGAGDELRVWVSWVAGGGEAVSGDGWEVVDLPAVSRAATLTHHGEMAGIGSAWQHLMQTVAADGGEIAGPSREVYLVSGPMSQSEWVTELQLPVSP</sequence>
<dbReference type="InterPro" id="IPR010499">
    <property type="entry name" value="AraC_E-bd"/>
</dbReference>
<dbReference type="Gene3D" id="3.20.80.10">
    <property type="entry name" value="Regulatory factor, effector binding domain"/>
    <property type="match status" value="1"/>
</dbReference>
<evidence type="ECO:0000259" key="1">
    <source>
        <dbReference type="SMART" id="SM00871"/>
    </source>
</evidence>
<dbReference type="InterPro" id="IPR011256">
    <property type="entry name" value="Reg_factor_effector_dom_sf"/>
</dbReference>
<dbReference type="InterPro" id="IPR029442">
    <property type="entry name" value="GyrI-like"/>
</dbReference>
<dbReference type="Pfam" id="PF06445">
    <property type="entry name" value="GyrI-like"/>
    <property type="match status" value="1"/>
</dbReference>
<evidence type="ECO:0000313" key="2">
    <source>
        <dbReference type="EMBL" id="BDV31726.1"/>
    </source>
</evidence>
<name>A0ABM8E1R2_9MICO</name>
<dbReference type="EMBL" id="AP027141">
    <property type="protein sequence ID" value="BDV31726.1"/>
    <property type="molecule type" value="Genomic_DNA"/>
</dbReference>
<protein>
    <recommendedName>
        <fullName evidence="1">AraC effector-binding domain-containing protein</fullName>
    </recommendedName>
</protein>
<reference evidence="2 3" key="1">
    <citation type="submission" date="2022-12" db="EMBL/GenBank/DDBJ databases">
        <title>Microbacterium terricola strain KV-448 chromosome, complete genome.</title>
        <authorList>
            <person name="Oshima T."/>
            <person name="Moriya T."/>
            <person name="Bessho Y."/>
        </authorList>
    </citation>
    <scope>NUCLEOTIDE SEQUENCE [LARGE SCALE GENOMIC DNA]</scope>
    <source>
        <strain evidence="2 3">KV-448</strain>
    </source>
</reference>
<gene>
    <name evidence="2" type="ORF">Microterr_23860</name>
</gene>
<keyword evidence="3" id="KW-1185">Reference proteome</keyword>